<comment type="similarity">
    <text evidence="2">Belongs to the CSC1 (TC 1.A.17) family.</text>
</comment>
<evidence type="ECO:0000256" key="6">
    <source>
        <dbReference type="ARBA" id="ARBA00023136"/>
    </source>
</evidence>
<dbReference type="PANTHER" id="PTHR13018:SF5">
    <property type="entry name" value="RE44586P"/>
    <property type="match status" value="1"/>
</dbReference>
<feature type="transmembrane region" description="Helical" evidence="8">
    <location>
        <begin position="197"/>
        <end position="218"/>
    </location>
</feature>
<evidence type="ECO:0000259" key="10">
    <source>
        <dbReference type="Pfam" id="PF13967"/>
    </source>
</evidence>
<feature type="domain" description="CSC1/OSCA1-like cytosolic" evidence="11">
    <location>
        <begin position="235"/>
        <end position="418"/>
    </location>
</feature>
<dbReference type="GO" id="GO:0005886">
    <property type="term" value="C:plasma membrane"/>
    <property type="evidence" value="ECO:0007669"/>
    <property type="project" value="TreeGrafter"/>
</dbReference>
<name>A0AA88I638_ARTSF</name>
<feature type="coiled-coil region" evidence="7">
    <location>
        <begin position="274"/>
        <end position="304"/>
    </location>
</feature>
<keyword evidence="3" id="KW-0813">Transport</keyword>
<feature type="transmembrane region" description="Helical" evidence="8">
    <location>
        <begin position="638"/>
        <end position="662"/>
    </location>
</feature>
<evidence type="ECO:0008006" key="14">
    <source>
        <dbReference type="Google" id="ProtNLM"/>
    </source>
</evidence>
<dbReference type="Pfam" id="PF14703">
    <property type="entry name" value="PHM7_cyt"/>
    <property type="match status" value="1"/>
</dbReference>
<evidence type="ECO:0000256" key="5">
    <source>
        <dbReference type="ARBA" id="ARBA00022989"/>
    </source>
</evidence>
<feature type="transmembrane region" description="Helical" evidence="8">
    <location>
        <begin position="683"/>
        <end position="703"/>
    </location>
</feature>
<dbReference type="InterPro" id="IPR045122">
    <property type="entry name" value="Csc1-like"/>
</dbReference>
<comment type="caution">
    <text evidence="12">The sequence shown here is derived from an EMBL/GenBank/DDBJ whole genome shotgun (WGS) entry which is preliminary data.</text>
</comment>
<feature type="transmembrane region" description="Helical" evidence="8">
    <location>
        <begin position="575"/>
        <end position="601"/>
    </location>
</feature>
<dbReference type="AlphaFoldDB" id="A0AA88I638"/>
<evidence type="ECO:0000259" key="9">
    <source>
        <dbReference type="Pfam" id="PF02714"/>
    </source>
</evidence>
<feature type="domain" description="CSC1/OSCA1-like 7TM region" evidence="9">
    <location>
        <begin position="430"/>
        <end position="700"/>
    </location>
</feature>
<feature type="transmembrane region" description="Helical" evidence="8">
    <location>
        <begin position="432"/>
        <end position="456"/>
    </location>
</feature>
<keyword evidence="13" id="KW-1185">Reference proteome</keyword>
<keyword evidence="6 8" id="KW-0472">Membrane</keyword>
<reference evidence="12" key="1">
    <citation type="submission" date="2023-07" db="EMBL/GenBank/DDBJ databases">
        <title>Chromosome-level genome assembly of Artemia franciscana.</title>
        <authorList>
            <person name="Jo E."/>
        </authorList>
    </citation>
    <scope>NUCLEOTIDE SEQUENCE</scope>
    <source>
        <tissue evidence="12">Whole body</tissue>
    </source>
</reference>
<dbReference type="GO" id="GO:0005227">
    <property type="term" value="F:calcium-activated cation channel activity"/>
    <property type="evidence" value="ECO:0007669"/>
    <property type="project" value="InterPro"/>
</dbReference>
<feature type="transmembrane region" description="Helical" evidence="8">
    <location>
        <begin position="45"/>
        <end position="62"/>
    </location>
</feature>
<dbReference type="InterPro" id="IPR032880">
    <property type="entry name" value="CSC1/OSCA1-like_N"/>
</dbReference>
<organism evidence="12 13">
    <name type="scientific">Artemia franciscana</name>
    <name type="common">Brine shrimp</name>
    <name type="synonym">Artemia sanfranciscana</name>
    <dbReference type="NCBI Taxonomy" id="6661"/>
    <lineage>
        <taxon>Eukaryota</taxon>
        <taxon>Metazoa</taxon>
        <taxon>Ecdysozoa</taxon>
        <taxon>Arthropoda</taxon>
        <taxon>Crustacea</taxon>
        <taxon>Branchiopoda</taxon>
        <taxon>Anostraca</taxon>
        <taxon>Artemiidae</taxon>
        <taxon>Artemia</taxon>
    </lineage>
</organism>
<dbReference type="PANTHER" id="PTHR13018">
    <property type="entry name" value="PROBABLE MEMBRANE PROTEIN DUF221-RELATED"/>
    <property type="match status" value="1"/>
</dbReference>
<evidence type="ECO:0000256" key="4">
    <source>
        <dbReference type="ARBA" id="ARBA00022692"/>
    </source>
</evidence>
<evidence type="ECO:0000256" key="3">
    <source>
        <dbReference type="ARBA" id="ARBA00022448"/>
    </source>
</evidence>
<gene>
    <name evidence="12" type="ORF">QYM36_006148</name>
</gene>
<feature type="transmembrane region" description="Helical" evidence="8">
    <location>
        <begin position="152"/>
        <end position="170"/>
    </location>
</feature>
<evidence type="ECO:0000313" key="12">
    <source>
        <dbReference type="EMBL" id="KAK2719026.1"/>
    </source>
</evidence>
<keyword evidence="5 8" id="KW-1133">Transmembrane helix</keyword>
<dbReference type="Proteomes" id="UP001187531">
    <property type="component" value="Unassembled WGS sequence"/>
</dbReference>
<dbReference type="Pfam" id="PF02714">
    <property type="entry name" value="RSN1_7TM"/>
    <property type="match status" value="1"/>
</dbReference>
<dbReference type="EMBL" id="JAVRJZ010000009">
    <property type="protein sequence ID" value="KAK2719026.1"/>
    <property type="molecule type" value="Genomic_DNA"/>
</dbReference>
<dbReference type="Pfam" id="PF13967">
    <property type="entry name" value="RSN1_TM"/>
    <property type="match status" value="1"/>
</dbReference>
<keyword evidence="7" id="KW-0175">Coiled coil</keyword>
<evidence type="ECO:0000256" key="7">
    <source>
        <dbReference type="SAM" id="Coils"/>
    </source>
</evidence>
<keyword evidence="4 8" id="KW-0812">Transmembrane</keyword>
<evidence type="ECO:0000256" key="2">
    <source>
        <dbReference type="ARBA" id="ARBA00007779"/>
    </source>
</evidence>
<sequence>MTSKASANSTTFITGMISDNSCGALLSKRTLILFNQGYQGIPENTMINVITWMALILLFCWLRTKFKSFYMCADIRPIENETDTFGLNSTQSTASSIGSMETSQNSTSEDTWVSRLVKSLSWIGSTINLSENDILSRCGEDAINYLRFEKMLILYVLYYMGFGMVVIFPINSSGERHDRAQHPFAATTISNIEDKLIVSQIGLSILLSVIGFSLIRTLSNDIKLRRLEYRIANKLMVTNIPVDECNEETLKQHFREAYPRVSVEIDAPRNKVKVYELQSKIKRVEQAIQNVKEHNARMKEQMKLCPYKFGYLCYIVDYFNIFKKVDALTYYETKAADLTRRLSKEKERAKYKSLGMFFVKFERLDDAKKFKYDYTFGKYCNKKSKRELGISSKSKVLNSDNWKVSFAPLSKKNIYWENIKVSSTNRCLRQMVVHIILFLIFMFISTPQLVVIYLGHNWKDHLVNELAKLNPFLSESFRSLLSLGAAALLPSLIWLSDKFLNHWTHSEAHISLMIKTFVWLVFMVLLLPALGLLSINALVLGDILQIGDTFYKTSDFFQRVKCVFWSDNSAFFVNYIITASLIGTVMDLFRVGTLICYIWCLAYAKSKAEHSEVLKYIVGFDFDYGTQYAWILLKFCIIIFYGFSSPLITIPGFFFTVLKYYVDKYNVYYVYSESQVTKQVHYVAIYMMIASLVLTQLGFFALSFSRQGMNGVTEFSLIGLVLTTLYLCLVFFSKIFKRFGPIFYRNQSLEESEIVLARLENANQPCETEEITDTNGTSSVIDESSCSFVSDYDHEDYQSIVSDRDNVAKRSDCNCHCHSLDSIKSSLSN</sequence>
<feature type="transmembrane region" description="Helical" evidence="8">
    <location>
        <begin position="476"/>
        <end position="496"/>
    </location>
</feature>
<dbReference type="InterPro" id="IPR027815">
    <property type="entry name" value="CSC1/OSCA1-like_cyt"/>
</dbReference>
<dbReference type="InterPro" id="IPR003864">
    <property type="entry name" value="CSC1/OSCA1-like_7TM"/>
</dbReference>
<protein>
    <recommendedName>
        <fullName evidence="14">CSC1-like protein 2</fullName>
    </recommendedName>
</protein>
<feature type="transmembrane region" description="Helical" evidence="8">
    <location>
        <begin position="517"/>
        <end position="540"/>
    </location>
</feature>
<evidence type="ECO:0000313" key="13">
    <source>
        <dbReference type="Proteomes" id="UP001187531"/>
    </source>
</evidence>
<evidence type="ECO:0000256" key="8">
    <source>
        <dbReference type="SAM" id="Phobius"/>
    </source>
</evidence>
<proteinExistence type="inferred from homology"/>
<evidence type="ECO:0000259" key="11">
    <source>
        <dbReference type="Pfam" id="PF14703"/>
    </source>
</evidence>
<accession>A0AA88I638</accession>
<feature type="domain" description="CSC1/OSCA1-like N-terminal transmembrane" evidence="10">
    <location>
        <begin position="45"/>
        <end position="207"/>
    </location>
</feature>
<comment type="subcellular location">
    <subcellularLocation>
        <location evidence="1">Membrane</location>
        <topology evidence="1">Multi-pass membrane protein</topology>
    </subcellularLocation>
</comment>
<evidence type="ECO:0000256" key="1">
    <source>
        <dbReference type="ARBA" id="ARBA00004141"/>
    </source>
</evidence>
<feature type="transmembrane region" description="Helical" evidence="8">
    <location>
        <begin position="715"/>
        <end position="736"/>
    </location>
</feature>